<dbReference type="AlphaFoldDB" id="A0A814IHA1"/>
<protein>
    <submittedName>
        <fullName evidence="1">Uncharacterized protein</fullName>
    </submittedName>
</protein>
<dbReference type="OrthoDB" id="7631731at2759"/>
<dbReference type="EMBL" id="CAJNOC010004465">
    <property type="protein sequence ID" value="CAF1022754.1"/>
    <property type="molecule type" value="Genomic_DNA"/>
</dbReference>
<dbReference type="Proteomes" id="UP000663879">
    <property type="component" value="Unassembled WGS sequence"/>
</dbReference>
<gene>
    <name evidence="1" type="ORF">OXX778_LOCUS17462</name>
</gene>
<sequence length="157" mass="18404">MQLDIERNEEGSFNRGSTSNIIYKSIKNLEEFKDGMDISSWFTVLEIFLKNFRKDQWVEITLSNIENKVLRKLKYLTIFLVSTNRYEELKKELISIYKVNSVETSINFSKLSMVKQSLNESISGFGRSLIEMVNKFFPSVNECNDIDKIMQERFAEG</sequence>
<accession>A0A814IHA1</accession>
<keyword evidence="2" id="KW-1185">Reference proteome</keyword>
<reference evidence="1" key="1">
    <citation type="submission" date="2021-02" db="EMBL/GenBank/DDBJ databases">
        <authorList>
            <person name="Nowell W R."/>
        </authorList>
    </citation>
    <scope>NUCLEOTIDE SEQUENCE</scope>
    <source>
        <strain evidence="1">Ploen Becks lab</strain>
    </source>
</reference>
<name>A0A814IHA1_9BILA</name>
<evidence type="ECO:0000313" key="1">
    <source>
        <dbReference type="EMBL" id="CAF1022754.1"/>
    </source>
</evidence>
<comment type="caution">
    <text evidence="1">The sequence shown here is derived from an EMBL/GenBank/DDBJ whole genome shotgun (WGS) entry which is preliminary data.</text>
</comment>
<organism evidence="1 2">
    <name type="scientific">Brachionus calyciflorus</name>
    <dbReference type="NCBI Taxonomy" id="104777"/>
    <lineage>
        <taxon>Eukaryota</taxon>
        <taxon>Metazoa</taxon>
        <taxon>Spiralia</taxon>
        <taxon>Gnathifera</taxon>
        <taxon>Rotifera</taxon>
        <taxon>Eurotatoria</taxon>
        <taxon>Monogononta</taxon>
        <taxon>Pseudotrocha</taxon>
        <taxon>Ploima</taxon>
        <taxon>Brachionidae</taxon>
        <taxon>Brachionus</taxon>
    </lineage>
</organism>
<evidence type="ECO:0000313" key="2">
    <source>
        <dbReference type="Proteomes" id="UP000663879"/>
    </source>
</evidence>
<proteinExistence type="predicted"/>